<dbReference type="Pfam" id="PF01926">
    <property type="entry name" value="MMR_HSR1"/>
    <property type="match status" value="1"/>
</dbReference>
<keyword evidence="3 6" id="KW-0547">Nucleotide-binding</keyword>
<dbReference type="PIRSF" id="PIRSF006809">
    <property type="entry name" value="GTP-binding_hflX_prd"/>
    <property type="match status" value="1"/>
</dbReference>
<dbReference type="CDD" id="cd01878">
    <property type="entry name" value="HflX"/>
    <property type="match status" value="1"/>
</dbReference>
<evidence type="ECO:0000256" key="8">
    <source>
        <dbReference type="PIRSR" id="PIRSR006809-2"/>
    </source>
</evidence>
<dbReference type="EMBL" id="CP097753">
    <property type="protein sequence ID" value="URJ28092.1"/>
    <property type="molecule type" value="Genomic_DNA"/>
</dbReference>
<dbReference type="SUPFAM" id="SSF52540">
    <property type="entry name" value="P-loop containing nucleoside triphosphate hydrolases"/>
    <property type="match status" value="1"/>
</dbReference>
<name>A0A9Q8TVR0_9ENTR</name>
<sequence length="428" mass="49860">MYDLNFFNKQAILVHTIFPKKKEDENFDLKEFLSLASTARIQILSILTSNCKTCNSKYFIGTGKVLELEQMVKNNPVSIVLFNCILSPHQERDLMHLLQCKIIDRNQLILNIFAQRARTYEGKLQVKLAQLRHLNSRLVHEWSHLERQKGGIGLRGGSGEMQLESDRRLLRKEITQVLLRLKKIENQREQNRRHRLRIGVPTVSLVGYTNAGKSTLFNMMTESHVYTAEKLFATLDPTCRRIVYKGGSNIILSDTVGFIQNLPQGLISSFKATLQETIQATLLLHVVDVSNERFEQNIDTVRYILNNMHIHNTPILLVMNKIDRLKKLVPRIDRDHDSRPIRVWISAQDNLGISLLIQALNELLLNNMISYELRMPINNDLCQKLYRLQVVKQYWVEDNNYIRLKIYLSSIDWCRLLKNNKLLIDYVI</sequence>
<dbReference type="PANTHER" id="PTHR10229:SF0">
    <property type="entry name" value="GTP-BINDING PROTEIN 6-RELATED"/>
    <property type="match status" value="1"/>
</dbReference>
<dbReference type="FunFam" id="3.40.50.300:FF:000173">
    <property type="entry name" value="GTPase HflX"/>
    <property type="match status" value="1"/>
</dbReference>
<dbReference type="GO" id="GO:0005525">
    <property type="term" value="F:GTP binding"/>
    <property type="evidence" value="ECO:0007669"/>
    <property type="project" value="UniProtKB-UniRule"/>
</dbReference>
<keyword evidence="2 8" id="KW-0479">Metal-binding</keyword>
<dbReference type="GO" id="GO:0043022">
    <property type="term" value="F:ribosome binding"/>
    <property type="evidence" value="ECO:0007669"/>
    <property type="project" value="TreeGrafter"/>
</dbReference>
<dbReference type="PROSITE" id="PS51705">
    <property type="entry name" value="G_HFLX"/>
    <property type="match status" value="1"/>
</dbReference>
<organism evidence="10 11">
    <name type="scientific">Candidatus Blochmannia vicinus</name>
    <name type="common">nom. nud.</name>
    <dbReference type="NCBI Taxonomy" id="251540"/>
    <lineage>
        <taxon>Bacteria</taxon>
        <taxon>Pseudomonadati</taxon>
        <taxon>Pseudomonadota</taxon>
        <taxon>Gammaproteobacteria</taxon>
        <taxon>Enterobacterales</taxon>
        <taxon>Enterobacteriaceae</taxon>
        <taxon>ant endosymbionts</taxon>
        <taxon>Candidatus Blochmanniella</taxon>
    </lineage>
</organism>
<feature type="domain" description="Hflx-type G" evidence="9">
    <location>
        <begin position="201"/>
        <end position="368"/>
    </location>
</feature>
<dbReference type="NCBIfam" id="NF008280">
    <property type="entry name" value="PRK11058.1"/>
    <property type="match status" value="1"/>
</dbReference>
<comment type="similarity">
    <text evidence="6">Belongs to the TRAFAC class OBG-HflX-like GTPase superfamily. HflX GTPase family.</text>
</comment>
<comment type="cofactor">
    <cofactor evidence="8">
        <name>Mg(2+)</name>
        <dbReference type="ChEBI" id="CHEBI:18420"/>
    </cofactor>
</comment>
<comment type="subunit">
    <text evidence="6">Monomer. Associates with the 50S ribosomal subunit.</text>
</comment>
<dbReference type="AlphaFoldDB" id="A0A9Q8TVR0"/>
<evidence type="ECO:0000259" key="9">
    <source>
        <dbReference type="PROSITE" id="PS51705"/>
    </source>
</evidence>
<comment type="function">
    <text evidence="6">GTPase that associates with the 50S ribosomal subunit and may have a role during protein synthesis or ribosome biogenesis.</text>
</comment>
<evidence type="ECO:0000256" key="6">
    <source>
        <dbReference type="HAMAP-Rule" id="MF_00900"/>
    </source>
</evidence>
<dbReference type="Pfam" id="PF13167">
    <property type="entry name" value="GTP-bdg_N"/>
    <property type="match status" value="1"/>
</dbReference>
<keyword evidence="10" id="KW-0378">Hydrolase</keyword>
<dbReference type="FunFam" id="3.40.50.11060:FF:000001">
    <property type="entry name" value="GTPase HflX"/>
    <property type="match status" value="1"/>
</dbReference>
<dbReference type="GO" id="GO:0005737">
    <property type="term" value="C:cytoplasm"/>
    <property type="evidence" value="ECO:0007669"/>
    <property type="project" value="UniProtKB-SubCell"/>
</dbReference>
<dbReference type="Gene3D" id="3.40.50.300">
    <property type="entry name" value="P-loop containing nucleotide triphosphate hydrolases"/>
    <property type="match status" value="1"/>
</dbReference>
<accession>A0A9Q8TVR0</accession>
<dbReference type="InterPro" id="IPR016496">
    <property type="entry name" value="GTPase_HflX"/>
</dbReference>
<evidence type="ECO:0000256" key="3">
    <source>
        <dbReference type="ARBA" id="ARBA00022741"/>
    </source>
</evidence>
<feature type="binding site" evidence="8">
    <location>
        <position position="234"/>
    </location>
    <ligand>
        <name>Mg(2+)</name>
        <dbReference type="ChEBI" id="CHEBI:18420"/>
    </ligand>
</feature>
<keyword evidence="4 8" id="KW-0460">Magnesium</keyword>
<evidence type="ECO:0000313" key="10">
    <source>
        <dbReference type="EMBL" id="URJ28092.1"/>
    </source>
</evidence>
<feature type="binding site" evidence="7">
    <location>
        <begin position="346"/>
        <end position="348"/>
    </location>
    <ligand>
        <name>GTP</name>
        <dbReference type="ChEBI" id="CHEBI:37565"/>
    </ligand>
</feature>
<dbReference type="RefSeq" id="WP_250248494.1">
    <property type="nucleotide sequence ID" value="NZ_CP097753.1"/>
</dbReference>
<feature type="binding site" evidence="7">
    <location>
        <begin position="320"/>
        <end position="323"/>
    </location>
    <ligand>
        <name>GTP</name>
        <dbReference type="ChEBI" id="CHEBI:37565"/>
    </ligand>
</feature>
<feature type="binding site" evidence="7">
    <location>
        <begin position="232"/>
        <end position="236"/>
    </location>
    <ligand>
        <name>GTP</name>
        <dbReference type="ChEBI" id="CHEBI:37565"/>
    </ligand>
</feature>
<dbReference type="Gene3D" id="6.10.250.2860">
    <property type="match status" value="1"/>
</dbReference>
<gene>
    <name evidence="6 10" type="primary">hflX</name>
    <name evidence="10" type="ORF">M9393_02855</name>
</gene>
<feature type="binding site" evidence="7">
    <location>
        <begin position="207"/>
        <end position="214"/>
    </location>
    <ligand>
        <name>GTP</name>
        <dbReference type="ChEBI" id="CHEBI:37565"/>
    </ligand>
</feature>
<comment type="subcellular location">
    <subcellularLocation>
        <location evidence="6">Cytoplasm</location>
    </subcellularLocation>
    <text evidence="6">May associate with membranes.</text>
</comment>
<dbReference type="Proteomes" id="UP001056209">
    <property type="component" value="Chromosome"/>
</dbReference>
<evidence type="ECO:0000313" key="11">
    <source>
        <dbReference type="Proteomes" id="UP001056209"/>
    </source>
</evidence>
<evidence type="ECO:0000256" key="4">
    <source>
        <dbReference type="ARBA" id="ARBA00022842"/>
    </source>
</evidence>
<feature type="binding site" evidence="8">
    <location>
        <position position="214"/>
    </location>
    <ligand>
        <name>Mg(2+)</name>
        <dbReference type="ChEBI" id="CHEBI:18420"/>
    </ligand>
</feature>
<dbReference type="InterPro" id="IPR030394">
    <property type="entry name" value="G_HFLX_dom"/>
</dbReference>
<dbReference type="HAMAP" id="MF_00900">
    <property type="entry name" value="GTPase_HflX"/>
    <property type="match status" value="1"/>
</dbReference>
<dbReference type="InterPro" id="IPR042108">
    <property type="entry name" value="GTPase_HflX_N_sf"/>
</dbReference>
<dbReference type="Gene3D" id="3.40.50.11060">
    <property type="entry name" value="GTPase HflX, N-terminal domain"/>
    <property type="match status" value="1"/>
</dbReference>
<dbReference type="InterPro" id="IPR032305">
    <property type="entry name" value="GTP-bd_M"/>
</dbReference>
<evidence type="ECO:0000256" key="7">
    <source>
        <dbReference type="PIRSR" id="PIRSR006809-1"/>
    </source>
</evidence>
<evidence type="ECO:0000256" key="5">
    <source>
        <dbReference type="ARBA" id="ARBA00023134"/>
    </source>
</evidence>
<keyword evidence="1 6" id="KW-0963">Cytoplasm</keyword>
<evidence type="ECO:0000256" key="2">
    <source>
        <dbReference type="ARBA" id="ARBA00022723"/>
    </source>
</evidence>
<dbReference type="Pfam" id="PF16360">
    <property type="entry name" value="GTP-bdg_M"/>
    <property type="match status" value="1"/>
</dbReference>
<proteinExistence type="inferred from homology"/>
<dbReference type="PANTHER" id="PTHR10229">
    <property type="entry name" value="GTP-BINDING PROTEIN HFLX"/>
    <property type="match status" value="1"/>
</dbReference>
<dbReference type="InterPro" id="IPR025121">
    <property type="entry name" value="GTPase_HflX_N"/>
</dbReference>
<dbReference type="InterPro" id="IPR027417">
    <property type="entry name" value="P-loop_NTPase"/>
</dbReference>
<dbReference type="PRINTS" id="PR00326">
    <property type="entry name" value="GTP1OBG"/>
</dbReference>
<keyword evidence="5 6" id="KW-0342">GTP-binding</keyword>
<feature type="binding site" evidence="7">
    <location>
        <begin position="254"/>
        <end position="257"/>
    </location>
    <ligand>
        <name>GTP</name>
        <dbReference type="ChEBI" id="CHEBI:37565"/>
    </ligand>
</feature>
<evidence type="ECO:0000256" key="1">
    <source>
        <dbReference type="ARBA" id="ARBA00022490"/>
    </source>
</evidence>
<protein>
    <recommendedName>
        <fullName evidence="6">GTPase HflX</fullName>
    </recommendedName>
    <alternativeName>
        <fullName evidence="6">GTP-binding protein HflX</fullName>
    </alternativeName>
</protein>
<dbReference type="GO" id="GO:0046872">
    <property type="term" value="F:metal ion binding"/>
    <property type="evidence" value="ECO:0007669"/>
    <property type="project" value="UniProtKB-KW"/>
</dbReference>
<dbReference type="NCBIfam" id="TIGR03156">
    <property type="entry name" value="GTP_HflX"/>
    <property type="match status" value="1"/>
</dbReference>
<dbReference type="GO" id="GO:0003924">
    <property type="term" value="F:GTPase activity"/>
    <property type="evidence" value="ECO:0007669"/>
    <property type="project" value="UniProtKB-UniRule"/>
</dbReference>
<reference evidence="10" key="1">
    <citation type="submission" date="2022-05" db="EMBL/GenBank/DDBJ databases">
        <title>Impact of host demography and evolutionary history on endosymbiont molecular evolution: a test in carpenter ants (Genus Camponotus) and their Blochmannia endosymbionts.</title>
        <authorList>
            <person name="Manthey J.D."/>
            <person name="Giron J.C."/>
            <person name="Hruska J.P."/>
        </authorList>
    </citation>
    <scope>NUCLEOTIDE SEQUENCE</scope>
    <source>
        <strain evidence="10">C-039</strain>
    </source>
</reference>
<dbReference type="InterPro" id="IPR006073">
    <property type="entry name" value="GTP-bd"/>
</dbReference>